<gene>
    <name evidence="2" type="ORF">B5F14_06350</name>
</gene>
<dbReference type="Proteomes" id="UP000195447">
    <property type="component" value="Unassembled WGS sequence"/>
</dbReference>
<proteinExistence type="predicted"/>
<evidence type="ECO:0000313" key="2">
    <source>
        <dbReference type="EMBL" id="OUP60035.1"/>
    </source>
</evidence>
<dbReference type="EMBL" id="NFKM01000011">
    <property type="protein sequence ID" value="OUP60035.1"/>
    <property type="molecule type" value="Genomic_DNA"/>
</dbReference>
<evidence type="ECO:0000313" key="3">
    <source>
        <dbReference type="Proteomes" id="UP000195447"/>
    </source>
</evidence>
<keyword evidence="3" id="KW-1185">Reference proteome</keyword>
<reference evidence="3" key="1">
    <citation type="submission" date="2017-04" db="EMBL/GenBank/DDBJ databases">
        <title>Function of individual gut microbiota members based on whole genome sequencing of pure cultures obtained from chicken caecum.</title>
        <authorList>
            <person name="Medvecky M."/>
            <person name="Cejkova D."/>
            <person name="Polansky O."/>
            <person name="Karasova D."/>
            <person name="Kubasova T."/>
            <person name="Cizek A."/>
            <person name="Rychlik I."/>
        </authorList>
    </citation>
    <scope>NUCLEOTIDE SEQUENCE [LARGE SCALE GENOMIC DNA]</scope>
    <source>
        <strain evidence="3">An178</strain>
    </source>
</reference>
<dbReference type="SUPFAM" id="SSF69304">
    <property type="entry name" value="Tricorn protease N-terminal domain"/>
    <property type="match status" value="1"/>
</dbReference>
<dbReference type="RefSeq" id="WP_087158705.1">
    <property type="nucleotide sequence ID" value="NZ_NFKM01000011.1"/>
</dbReference>
<dbReference type="AlphaFoldDB" id="A0A1Y4LTR8"/>
<keyword evidence="1" id="KW-0732">Signal</keyword>
<comment type="caution">
    <text evidence="2">The sequence shown here is derived from an EMBL/GenBank/DDBJ whole genome shotgun (WGS) entry which is preliminary data.</text>
</comment>
<feature type="signal peptide" evidence="1">
    <location>
        <begin position="1"/>
        <end position="24"/>
    </location>
</feature>
<sequence length="368" mass="42322">MKRLIFVICALFVLCACTSSQVNTNVSIDEKAPVLFYYGLTEDGVFVNNTTGADTDDYRLDFFDFQNQKTYPFCTRSNCHHNSKDCQAYQMAHFENGTLFTVAAYKDYLYLIYEMSGDNGFDNVGFFIARCGMDGENIEKLFERKGGIQIPNYAYIYKDKIIYSYNTLSVTSMGGSTSTVGVLEMYDLDTKQITNIVNQDLQENRMNLFLGAKDDLIYFIDCDMTTMKKPVYSFDLKTQNKELVDENCPTDRSTLYQGHLYYADEENNKIISYDILTHEKKNEAELLEQEGTLYLSTKGGLVNLRYVSDQETYTYIYDVGNEEYILEKSSDWIDLDTKFNDGYIGTKNNIIGIFSDDLEFIPFVEIVT</sequence>
<evidence type="ECO:0000256" key="1">
    <source>
        <dbReference type="SAM" id="SignalP"/>
    </source>
</evidence>
<organism evidence="2 3">
    <name type="scientific">Faecalitalea cylindroides</name>
    <dbReference type="NCBI Taxonomy" id="39483"/>
    <lineage>
        <taxon>Bacteria</taxon>
        <taxon>Bacillati</taxon>
        <taxon>Bacillota</taxon>
        <taxon>Erysipelotrichia</taxon>
        <taxon>Erysipelotrichales</taxon>
        <taxon>Erysipelotrichaceae</taxon>
        <taxon>Faecalitalea</taxon>
    </lineage>
</organism>
<feature type="chain" id="PRO_5039347174" description="DUF5050 domain-containing protein" evidence="1">
    <location>
        <begin position="25"/>
        <end position="368"/>
    </location>
</feature>
<name>A0A1Y4LTR8_9FIRM</name>
<dbReference type="PROSITE" id="PS51257">
    <property type="entry name" value="PROKAR_LIPOPROTEIN"/>
    <property type="match status" value="1"/>
</dbReference>
<accession>A0A1Y4LTR8</accession>
<protein>
    <recommendedName>
        <fullName evidence="4">DUF5050 domain-containing protein</fullName>
    </recommendedName>
</protein>
<evidence type="ECO:0008006" key="4">
    <source>
        <dbReference type="Google" id="ProtNLM"/>
    </source>
</evidence>